<name>A0A368H4B6_ANCCA</name>
<dbReference type="AlphaFoldDB" id="A0A368H4B6"/>
<evidence type="ECO:0000313" key="3">
    <source>
        <dbReference type="Proteomes" id="UP000252519"/>
    </source>
</evidence>
<protein>
    <recommendedName>
        <fullName evidence="4">MULE transposase domain-containing protein</fullName>
    </recommendedName>
</protein>
<evidence type="ECO:0000256" key="1">
    <source>
        <dbReference type="SAM" id="MobiDB-lite"/>
    </source>
</evidence>
<reference evidence="2 3" key="1">
    <citation type="submission" date="2014-10" db="EMBL/GenBank/DDBJ databases">
        <title>Draft genome of the hookworm Ancylostoma caninum.</title>
        <authorList>
            <person name="Mitreva M."/>
        </authorList>
    </citation>
    <scope>NUCLEOTIDE SEQUENCE [LARGE SCALE GENOMIC DNA]</scope>
    <source>
        <strain evidence="2 3">Baltimore</strain>
    </source>
</reference>
<gene>
    <name evidence="2" type="ORF">ANCCAN_02404</name>
</gene>
<feature type="compositionally biased region" description="Basic and acidic residues" evidence="1">
    <location>
        <begin position="14"/>
        <end position="31"/>
    </location>
</feature>
<dbReference type="OrthoDB" id="5864342at2759"/>
<feature type="region of interest" description="Disordered" evidence="1">
    <location>
        <begin position="12"/>
        <end position="45"/>
    </location>
</feature>
<sequence length="207" mass="23419">MDRCQLPHSCLPLDRYDDKADRPGKSEERSCENSLVKNTTTEEEHLRAASAQKRTVQMDSIPENLSQLPDGENFLQLQNSDTHLYYSEEVTAMACDNGLSALIGDGIHKLNPVTIPDRMDKGQLYTIHAVIRGGVEIPILYAITRHKNIATYRTIFRRLRKIIAERPGLRIVLDFEKVATRVAMEAFDEGTVEGCAFQLAQAWNRMS</sequence>
<accession>A0A368H4B6</accession>
<organism evidence="2 3">
    <name type="scientific">Ancylostoma caninum</name>
    <name type="common">Dog hookworm</name>
    <dbReference type="NCBI Taxonomy" id="29170"/>
    <lineage>
        <taxon>Eukaryota</taxon>
        <taxon>Metazoa</taxon>
        <taxon>Ecdysozoa</taxon>
        <taxon>Nematoda</taxon>
        <taxon>Chromadorea</taxon>
        <taxon>Rhabditida</taxon>
        <taxon>Rhabditina</taxon>
        <taxon>Rhabditomorpha</taxon>
        <taxon>Strongyloidea</taxon>
        <taxon>Ancylostomatidae</taxon>
        <taxon>Ancylostomatinae</taxon>
        <taxon>Ancylostoma</taxon>
    </lineage>
</organism>
<proteinExistence type="predicted"/>
<evidence type="ECO:0008006" key="4">
    <source>
        <dbReference type="Google" id="ProtNLM"/>
    </source>
</evidence>
<dbReference type="EMBL" id="JOJR01000013">
    <property type="protein sequence ID" value="RCN51453.1"/>
    <property type="molecule type" value="Genomic_DNA"/>
</dbReference>
<comment type="caution">
    <text evidence="2">The sequence shown here is derived from an EMBL/GenBank/DDBJ whole genome shotgun (WGS) entry which is preliminary data.</text>
</comment>
<dbReference type="Proteomes" id="UP000252519">
    <property type="component" value="Unassembled WGS sequence"/>
</dbReference>
<keyword evidence="3" id="KW-1185">Reference proteome</keyword>
<evidence type="ECO:0000313" key="2">
    <source>
        <dbReference type="EMBL" id="RCN51453.1"/>
    </source>
</evidence>